<evidence type="ECO:0000256" key="3">
    <source>
        <dbReference type="ARBA" id="ARBA00023015"/>
    </source>
</evidence>
<dbReference type="Proteomes" id="UP001443914">
    <property type="component" value="Unassembled WGS sequence"/>
</dbReference>
<dbReference type="GO" id="GO:0005634">
    <property type="term" value="C:nucleus"/>
    <property type="evidence" value="ECO:0007669"/>
    <property type="project" value="UniProtKB-SubCell"/>
</dbReference>
<evidence type="ECO:0000256" key="6">
    <source>
        <dbReference type="ARBA" id="ARBA00023242"/>
    </source>
</evidence>
<sequence length="491" mass="54401">MVFDEKTQKKLDQNTMNNSEKSCDFSKKFPTSFSKLLEGVVLAANSAVSSVVFQGQFGMSHQEALGTVTATADEALCQRKTRDESLESSSKPPPISQSDTNTASQNSVTVSEKHMSSHQDQIIAQKSSDQHSAQCSLAVLSSIEEKVVERDRDSRACDEPKTPKVDGYSWRKYGQKHVKNSGSSRSYFRCTNSSCCAKKKVQHFDESGEIIEVVYKGNHNHDPPPYIIKSLSRKKSFSDASAGKPDDTCREEPKQVLQLTYECQDSRSSDTTTRRENDPSTLPGEVEHGRSSKSNELALIETMNERDIPIKKRRIKESGKESAQSVYRTFKEPKIVVHAVGDAGISSDGYRWRKYGQKMVKGNIHPRSYYRCSSPGCPVRKHVERATDGSLAIVAMYEGEHDHDKPLLKKQNGSLKPSILVNAHTDIANNSSLVEPEEKKTASPVREPSTQLCQLSNNDCAEPKVGSETGTQKVLESAQTLLTIGIELESC</sequence>
<comment type="caution">
    <text evidence="9">The sequence shown here is derived from an EMBL/GenBank/DDBJ whole genome shotgun (WGS) entry which is preliminary data.</text>
</comment>
<reference evidence="9" key="1">
    <citation type="submission" date="2024-03" db="EMBL/GenBank/DDBJ databases">
        <title>WGS assembly of Saponaria officinalis var. Norfolk2.</title>
        <authorList>
            <person name="Jenkins J."/>
            <person name="Shu S."/>
            <person name="Grimwood J."/>
            <person name="Barry K."/>
            <person name="Goodstein D."/>
            <person name="Schmutz J."/>
            <person name="Leebens-Mack J."/>
            <person name="Osbourn A."/>
        </authorList>
    </citation>
    <scope>NUCLEOTIDE SEQUENCE [LARGE SCALE GENOMIC DNA]</scope>
    <source>
        <strain evidence="9">JIC</strain>
    </source>
</reference>
<keyword evidence="10" id="KW-1185">Reference proteome</keyword>
<evidence type="ECO:0000256" key="4">
    <source>
        <dbReference type="ARBA" id="ARBA00023125"/>
    </source>
</evidence>
<evidence type="ECO:0000256" key="1">
    <source>
        <dbReference type="ARBA" id="ARBA00004123"/>
    </source>
</evidence>
<gene>
    <name evidence="9" type="ORF">RND81_08G201800</name>
</gene>
<name>A0AAW1J9P7_SAPOF</name>
<evidence type="ECO:0000256" key="2">
    <source>
        <dbReference type="ARBA" id="ARBA00022737"/>
    </source>
</evidence>
<protein>
    <recommendedName>
        <fullName evidence="8">WRKY domain-containing protein</fullName>
    </recommendedName>
</protein>
<dbReference type="FunFam" id="2.20.25.80:FF:000006">
    <property type="entry name" value="WRKY transcription factor"/>
    <property type="match status" value="1"/>
</dbReference>
<organism evidence="9 10">
    <name type="scientific">Saponaria officinalis</name>
    <name type="common">Common soapwort</name>
    <name type="synonym">Lychnis saponaria</name>
    <dbReference type="NCBI Taxonomy" id="3572"/>
    <lineage>
        <taxon>Eukaryota</taxon>
        <taxon>Viridiplantae</taxon>
        <taxon>Streptophyta</taxon>
        <taxon>Embryophyta</taxon>
        <taxon>Tracheophyta</taxon>
        <taxon>Spermatophyta</taxon>
        <taxon>Magnoliopsida</taxon>
        <taxon>eudicotyledons</taxon>
        <taxon>Gunneridae</taxon>
        <taxon>Pentapetalae</taxon>
        <taxon>Caryophyllales</taxon>
        <taxon>Caryophyllaceae</taxon>
        <taxon>Caryophylleae</taxon>
        <taxon>Saponaria</taxon>
    </lineage>
</organism>
<evidence type="ECO:0000313" key="10">
    <source>
        <dbReference type="Proteomes" id="UP001443914"/>
    </source>
</evidence>
<accession>A0AAW1J9P7</accession>
<feature type="domain" description="WRKY" evidence="8">
    <location>
        <begin position="166"/>
        <end position="224"/>
    </location>
</feature>
<dbReference type="GO" id="GO:0043565">
    <property type="term" value="F:sequence-specific DNA binding"/>
    <property type="evidence" value="ECO:0007669"/>
    <property type="project" value="InterPro"/>
</dbReference>
<dbReference type="AlphaFoldDB" id="A0AAW1J9P7"/>
<feature type="region of interest" description="Disordered" evidence="7">
    <location>
        <begin position="1"/>
        <end position="23"/>
    </location>
</feature>
<evidence type="ECO:0000256" key="5">
    <source>
        <dbReference type="ARBA" id="ARBA00023163"/>
    </source>
</evidence>
<dbReference type="SUPFAM" id="SSF118290">
    <property type="entry name" value="WRKY DNA-binding domain"/>
    <property type="match status" value="2"/>
</dbReference>
<dbReference type="PROSITE" id="PS50811">
    <property type="entry name" value="WRKY"/>
    <property type="match status" value="2"/>
</dbReference>
<feature type="region of interest" description="Disordered" evidence="7">
    <location>
        <begin position="80"/>
        <end position="127"/>
    </location>
</feature>
<dbReference type="Gene3D" id="2.20.25.80">
    <property type="entry name" value="WRKY domain"/>
    <property type="match status" value="2"/>
</dbReference>
<dbReference type="EMBL" id="JBDFQZ010000008">
    <property type="protein sequence ID" value="KAK9699884.1"/>
    <property type="molecule type" value="Genomic_DNA"/>
</dbReference>
<keyword evidence="2" id="KW-0677">Repeat</keyword>
<dbReference type="PANTHER" id="PTHR31221">
    <property type="entry name" value="WRKY TRANSCRIPTION FACTOR PROTEIN 1-RELATED"/>
    <property type="match status" value="1"/>
</dbReference>
<evidence type="ECO:0000259" key="8">
    <source>
        <dbReference type="PROSITE" id="PS50811"/>
    </source>
</evidence>
<dbReference type="InterPro" id="IPR044810">
    <property type="entry name" value="WRKY_plant"/>
</dbReference>
<feature type="compositionally biased region" description="Basic and acidic residues" evidence="7">
    <location>
        <begin position="264"/>
        <end position="278"/>
    </location>
</feature>
<dbReference type="PANTHER" id="PTHR31221:SF322">
    <property type="entry name" value="WRKY TRANSCRIPTION FACTOR 3-RELATED"/>
    <property type="match status" value="1"/>
</dbReference>
<keyword evidence="4" id="KW-0238">DNA-binding</keyword>
<feature type="compositionally biased region" description="Polar residues" evidence="7">
    <location>
        <begin position="118"/>
        <end position="127"/>
    </location>
</feature>
<feature type="region of interest" description="Disordered" evidence="7">
    <location>
        <begin position="430"/>
        <end position="449"/>
    </location>
</feature>
<keyword evidence="6" id="KW-0539">Nucleus</keyword>
<dbReference type="InterPro" id="IPR036576">
    <property type="entry name" value="WRKY_dom_sf"/>
</dbReference>
<dbReference type="GO" id="GO:0003700">
    <property type="term" value="F:DNA-binding transcription factor activity"/>
    <property type="evidence" value="ECO:0007669"/>
    <property type="project" value="InterPro"/>
</dbReference>
<feature type="compositionally biased region" description="Polar residues" evidence="7">
    <location>
        <begin position="96"/>
        <end position="110"/>
    </location>
</feature>
<feature type="region of interest" description="Disordered" evidence="7">
    <location>
        <begin position="262"/>
        <end position="292"/>
    </location>
</feature>
<feature type="domain" description="WRKY" evidence="8">
    <location>
        <begin position="341"/>
        <end position="406"/>
    </location>
</feature>
<dbReference type="SMART" id="SM00774">
    <property type="entry name" value="WRKY"/>
    <property type="match status" value="2"/>
</dbReference>
<keyword evidence="3" id="KW-0805">Transcription regulation</keyword>
<comment type="subcellular location">
    <subcellularLocation>
        <location evidence="1">Nucleus</location>
    </subcellularLocation>
</comment>
<evidence type="ECO:0000313" key="9">
    <source>
        <dbReference type="EMBL" id="KAK9699884.1"/>
    </source>
</evidence>
<dbReference type="Pfam" id="PF03106">
    <property type="entry name" value="WRKY"/>
    <property type="match status" value="2"/>
</dbReference>
<dbReference type="InterPro" id="IPR003657">
    <property type="entry name" value="WRKY_dom"/>
</dbReference>
<proteinExistence type="predicted"/>
<feature type="compositionally biased region" description="Basic and acidic residues" evidence="7">
    <location>
        <begin position="1"/>
        <end position="12"/>
    </location>
</feature>
<keyword evidence="5" id="KW-0804">Transcription</keyword>
<evidence type="ECO:0000256" key="7">
    <source>
        <dbReference type="SAM" id="MobiDB-lite"/>
    </source>
</evidence>